<keyword evidence="2 3" id="KW-0342">GTP-binding</keyword>
<dbReference type="InterPro" id="IPR027417">
    <property type="entry name" value="P-loop_NTPase"/>
</dbReference>
<feature type="binding site" evidence="3">
    <location>
        <position position="299"/>
    </location>
    <ligand>
        <name>Zn(2+)</name>
        <dbReference type="ChEBI" id="CHEBI:29105"/>
    </ligand>
</feature>
<keyword evidence="3" id="KW-0963">Cytoplasm</keyword>
<keyword evidence="3" id="KW-0862">Zinc</keyword>
<comment type="similarity">
    <text evidence="3">Belongs to the TRAFAC class YlqF/YawG GTPase family. RsgA subfamily.</text>
</comment>
<reference evidence="6 7" key="1">
    <citation type="submission" date="2016-10" db="EMBL/GenBank/DDBJ databases">
        <authorList>
            <person name="Varghese N."/>
            <person name="Submissions S."/>
        </authorList>
    </citation>
    <scope>NUCLEOTIDE SEQUENCE [LARGE SCALE GENOMIC DNA]</scope>
    <source>
        <strain evidence="6 7">DSM 1361</strain>
    </source>
</reference>
<dbReference type="InterPro" id="IPR010914">
    <property type="entry name" value="RsgA_GTPase_dom"/>
</dbReference>
<evidence type="ECO:0000256" key="2">
    <source>
        <dbReference type="ARBA" id="ARBA00023134"/>
    </source>
</evidence>
<feature type="domain" description="EngC GTPase" evidence="4">
    <location>
        <begin position="119"/>
        <end position="268"/>
    </location>
</feature>
<keyword evidence="3" id="KW-0690">Ribosome biogenesis</keyword>
<dbReference type="HAMAP" id="MF_01820">
    <property type="entry name" value="GTPase_RsgA"/>
    <property type="match status" value="1"/>
</dbReference>
<evidence type="ECO:0000256" key="3">
    <source>
        <dbReference type="HAMAP-Rule" id="MF_01820"/>
    </source>
</evidence>
<evidence type="ECO:0000256" key="1">
    <source>
        <dbReference type="ARBA" id="ARBA00022741"/>
    </source>
</evidence>
<dbReference type="GO" id="GO:0005737">
    <property type="term" value="C:cytoplasm"/>
    <property type="evidence" value="ECO:0007669"/>
    <property type="project" value="UniProtKB-SubCell"/>
</dbReference>
<dbReference type="GO" id="GO:0019843">
    <property type="term" value="F:rRNA binding"/>
    <property type="evidence" value="ECO:0007669"/>
    <property type="project" value="UniProtKB-KW"/>
</dbReference>
<keyword evidence="3" id="KW-0479">Metal-binding</keyword>
<dbReference type="Gene3D" id="2.40.50.140">
    <property type="entry name" value="Nucleic acid-binding proteins"/>
    <property type="match status" value="1"/>
</dbReference>
<dbReference type="GO" id="GO:0003924">
    <property type="term" value="F:GTPase activity"/>
    <property type="evidence" value="ECO:0007669"/>
    <property type="project" value="UniProtKB-UniRule"/>
</dbReference>
<feature type="domain" description="CP-type G" evidence="5">
    <location>
        <begin position="102"/>
        <end position="270"/>
    </location>
</feature>
<dbReference type="InterPro" id="IPR012340">
    <property type="entry name" value="NA-bd_OB-fold"/>
</dbReference>
<dbReference type="InterPro" id="IPR004881">
    <property type="entry name" value="Ribosome_biogen_GTPase_RsgA"/>
</dbReference>
<dbReference type="InterPro" id="IPR030378">
    <property type="entry name" value="G_CP_dom"/>
</dbReference>
<dbReference type="RefSeq" id="WP_093140096.1">
    <property type="nucleotide sequence ID" value="NZ_FOXF01000002.1"/>
</dbReference>
<dbReference type="SUPFAM" id="SSF52540">
    <property type="entry name" value="P-loop containing nucleoside triphosphate hydrolases"/>
    <property type="match status" value="1"/>
</dbReference>
<feature type="binding site" evidence="3">
    <location>
        <begin position="158"/>
        <end position="161"/>
    </location>
    <ligand>
        <name>GTP</name>
        <dbReference type="ChEBI" id="CHEBI:37565"/>
    </ligand>
</feature>
<comment type="subunit">
    <text evidence="3">Monomer. Associates with 30S ribosomal subunit, binds 16S rRNA.</text>
</comment>
<dbReference type="PROSITE" id="PS50936">
    <property type="entry name" value="ENGC_GTPASE"/>
    <property type="match status" value="1"/>
</dbReference>
<evidence type="ECO:0000313" key="7">
    <source>
        <dbReference type="Proteomes" id="UP000243745"/>
    </source>
</evidence>
<dbReference type="EC" id="3.6.1.-" evidence="3"/>
<dbReference type="NCBIfam" id="NF008931">
    <property type="entry name" value="PRK12288.1"/>
    <property type="match status" value="1"/>
</dbReference>
<dbReference type="GO" id="GO:0005525">
    <property type="term" value="F:GTP binding"/>
    <property type="evidence" value="ECO:0007669"/>
    <property type="project" value="UniProtKB-UniRule"/>
</dbReference>
<keyword evidence="3" id="KW-0699">rRNA-binding</keyword>
<evidence type="ECO:0000259" key="4">
    <source>
        <dbReference type="PROSITE" id="PS50936"/>
    </source>
</evidence>
<comment type="cofactor">
    <cofactor evidence="3">
        <name>Zn(2+)</name>
        <dbReference type="ChEBI" id="CHEBI:29105"/>
    </cofactor>
    <text evidence="3">Binds 1 zinc ion per subunit.</text>
</comment>
<dbReference type="GO" id="GO:0046872">
    <property type="term" value="F:metal ion binding"/>
    <property type="evidence" value="ECO:0007669"/>
    <property type="project" value="UniProtKB-KW"/>
</dbReference>
<dbReference type="GO" id="GO:0042274">
    <property type="term" value="P:ribosomal small subunit biogenesis"/>
    <property type="evidence" value="ECO:0007669"/>
    <property type="project" value="UniProtKB-UniRule"/>
</dbReference>
<dbReference type="EMBL" id="FOXF01000002">
    <property type="protein sequence ID" value="SFP01711.1"/>
    <property type="molecule type" value="Genomic_DNA"/>
</dbReference>
<dbReference type="CDD" id="cd01854">
    <property type="entry name" value="YjeQ_EngC"/>
    <property type="match status" value="1"/>
</dbReference>
<dbReference type="OrthoDB" id="9809485at2"/>
<keyword evidence="1 3" id="KW-0547">Nucleotide-binding</keyword>
<proteinExistence type="inferred from homology"/>
<sequence>MAKNKITTRQARNIKARHERLLKNTEELLPDDSSLGPLTEGTVISRYGKQADVENDADLSVHRCYIRRTIEGLTTGDRVLFRANIKNETEQNGLIEVLKPRTSLLSRPDYYDGVKPVAANITRILIVSTREPEFSTNIIDRYLIACIHCNVQPVLIINKSDLFSENERNEISDILKTYEKIGYKALWVSTENGEGIDELKEIIRGETTILVGQSGVGKSSIINRIIPEANASTNRVSDISGLGQHTTTSSRLYHLPDHTTIIDSPGIREFGLWHLTPEEVIKGYPEFLEHTPYCKFRDCKHLNDPGCAVVEAVKNSEIAQLRFNNYHRIIESMQQNAPTSFSSPGKKTRK</sequence>
<dbReference type="Gene3D" id="1.10.40.50">
    <property type="entry name" value="Probable gtpase engc, domain 3"/>
    <property type="match status" value="1"/>
</dbReference>
<keyword evidence="7" id="KW-1185">Reference proteome</keyword>
<dbReference type="AlphaFoldDB" id="A0A662ZEA6"/>
<feature type="binding site" evidence="3">
    <location>
        <position position="301"/>
    </location>
    <ligand>
        <name>Zn(2+)</name>
        <dbReference type="ChEBI" id="CHEBI:29105"/>
    </ligand>
</feature>
<organism evidence="6 7">
    <name type="scientific">Ruminobacter amylophilus</name>
    <dbReference type="NCBI Taxonomy" id="867"/>
    <lineage>
        <taxon>Bacteria</taxon>
        <taxon>Pseudomonadati</taxon>
        <taxon>Pseudomonadota</taxon>
        <taxon>Gammaproteobacteria</taxon>
        <taxon>Aeromonadales</taxon>
        <taxon>Succinivibrionaceae</taxon>
        <taxon>Ruminobacter</taxon>
    </lineage>
</organism>
<name>A0A662ZEA6_9GAMM</name>
<evidence type="ECO:0000259" key="5">
    <source>
        <dbReference type="PROSITE" id="PS51721"/>
    </source>
</evidence>
<keyword evidence="3" id="KW-0378">Hydrolase</keyword>
<comment type="function">
    <text evidence="3">One of several proteins that assist in the late maturation steps of the functional core of the 30S ribosomal subunit. Helps release RbfA from mature subunits. May play a role in the assembly of ribosomal proteins into the subunit. Circularly permuted GTPase that catalyzes slow GTP hydrolysis, GTPase activity is stimulated by the 30S ribosomal subunit.</text>
</comment>
<dbReference type="PANTHER" id="PTHR32120">
    <property type="entry name" value="SMALL RIBOSOMAL SUBUNIT BIOGENESIS GTPASE RSGA"/>
    <property type="match status" value="1"/>
</dbReference>
<feature type="binding site" evidence="3">
    <location>
        <begin position="212"/>
        <end position="220"/>
    </location>
    <ligand>
        <name>GTP</name>
        <dbReference type="ChEBI" id="CHEBI:37565"/>
    </ligand>
</feature>
<dbReference type="PANTHER" id="PTHR32120:SF11">
    <property type="entry name" value="SMALL RIBOSOMAL SUBUNIT BIOGENESIS GTPASE RSGA 1, MITOCHONDRIAL-RELATED"/>
    <property type="match status" value="1"/>
</dbReference>
<protein>
    <recommendedName>
        <fullName evidence="3">Small ribosomal subunit biogenesis GTPase RsgA</fullName>
        <ecNumber evidence="3">3.6.1.-</ecNumber>
    </recommendedName>
</protein>
<evidence type="ECO:0000313" key="6">
    <source>
        <dbReference type="EMBL" id="SFP01711.1"/>
    </source>
</evidence>
<dbReference type="NCBIfam" id="TIGR00157">
    <property type="entry name" value="ribosome small subunit-dependent GTPase A"/>
    <property type="match status" value="1"/>
</dbReference>
<dbReference type="Gene3D" id="3.40.50.300">
    <property type="entry name" value="P-loop containing nucleotide triphosphate hydrolases"/>
    <property type="match status" value="1"/>
</dbReference>
<comment type="subcellular location">
    <subcellularLocation>
        <location evidence="3">Cytoplasm</location>
    </subcellularLocation>
</comment>
<keyword evidence="3" id="KW-0694">RNA-binding</keyword>
<dbReference type="PROSITE" id="PS51721">
    <property type="entry name" value="G_CP"/>
    <property type="match status" value="1"/>
</dbReference>
<gene>
    <name evidence="3" type="primary">rsgA</name>
    <name evidence="6" type="ORF">SAMN02910344_00203</name>
</gene>
<dbReference type="Proteomes" id="UP000243745">
    <property type="component" value="Unassembled WGS sequence"/>
</dbReference>
<feature type="binding site" evidence="3">
    <location>
        <position position="307"/>
    </location>
    <ligand>
        <name>Zn(2+)</name>
        <dbReference type="ChEBI" id="CHEBI:29105"/>
    </ligand>
</feature>
<feature type="binding site" evidence="3">
    <location>
        <position position="294"/>
    </location>
    <ligand>
        <name>Zn(2+)</name>
        <dbReference type="ChEBI" id="CHEBI:29105"/>
    </ligand>
</feature>
<accession>A0A662ZEA6</accession>
<dbReference type="Pfam" id="PF03193">
    <property type="entry name" value="RsgA_GTPase"/>
    <property type="match status" value="1"/>
</dbReference>